<comment type="caution">
    <text evidence="1">The sequence shown here is derived from an EMBL/GenBank/DDBJ whole genome shotgun (WGS) entry which is preliminary data.</text>
</comment>
<dbReference type="InterPro" id="IPR037883">
    <property type="entry name" value="Knr4/Smi1-like_sf"/>
</dbReference>
<proteinExistence type="predicted"/>
<dbReference type="SUPFAM" id="SSF160631">
    <property type="entry name" value="SMI1/KNR4-like"/>
    <property type="match status" value="1"/>
</dbReference>
<gene>
    <name evidence="1" type="ORF">ACFFQA_09725</name>
</gene>
<dbReference type="RefSeq" id="WP_377851411.1">
    <property type="nucleotide sequence ID" value="NZ_JBHLZU010000008.1"/>
</dbReference>
<keyword evidence="2" id="KW-1185">Reference proteome</keyword>
<sequence>MAADPVVDEIAELVGWTGTVDADPAWRAVEAELDVVLPVDFKALMTRFPTGWFAGFLEVYSPLVVPGGTSALLAEVSDMRDLLAEQPHLPFPAEELLPWGGGFDGHSLFWHTNSADPASWPVLFCEASFTTWGSYPGTATGFLRAVLTGEFTHPVFADQLHGDRAVFVPADPNP</sequence>
<evidence type="ECO:0000313" key="1">
    <source>
        <dbReference type="EMBL" id="MFB9904219.1"/>
    </source>
</evidence>
<dbReference type="Proteomes" id="UP001589693">
    <property type="component" value="Unassembled WGS sequence"/>
</dbReference>
<accession>A0ABV5ZW24</accession>
<reference evidence="1 2" key="1">
    <citation type="submission" date="2024-09" db="EMBL/GenBank/DDBJ databases">
        <authorList>
            <person name="Sun Q."/>
            <person name="Mori K."/>
        </authorList>
    </citation>
    <scope>NUCLEOTIDE SEQUENCE [LARGE SCALE GENOMIC DNA]</scope>
    <source>
        <strain evidence="1 2">TBRC 7907</strain>
    </source>
</reference>
<dbReference type="EMBL" id="JBHLZU010000008">
    <property type="protein sequence ID" value="MFB9904219.1"/>
    <property type="molecule type" value="Genomic_DNA"/>
</dbReference>
<evidence type="ECO:0000313" key="2">
    <source>
        <dbReference type="Proteomes" id="UP001589693"/>
    </source>
</evidence>
<protein>
    <recommendedName>
        <fullName evidence="3">SMI1/KNR4 family protein</fullName>
    </recommendedName>
</protein>
<organism evidence="1 2">
    <name type="scientific">Allokutzneria oryzae</name>
    <dbReference type="NCBI Taxonomy" id="1378989"/>
    <lineage>
        <taxon>Bacteria</taxon>
        <taxon>Bacillati</taxon>
        <taxon>Actinomycetota</taxon>
        <taxon>Actinomycetes</taxon>
        <taxon>Pseudonocardiales</taxon>
        <taxon>Pseudonocardiaceae</taxon>
        <taxon>Allokutzneria</taxon>
    </lineage>
</organism>
<name>A0ABV5ZW24_9PSEU</name>
<evidence type="ECO:0008006" key="3">
    <source>
        <dbReference type="Google" id="ProtNLM"/>
    </source>
</evidence>